<dbReference type="SUPFAM" id="SSF81383">
    <property type="entry name" value="F-box domain"/>
    <property type="match status" value="1"/>
</dbReference>
<dbReference type="EMBL" id="KV921918">
    <property type="protein sequence ID" value="ORE06708.1"/>
    <property type="molecule type" value="Genomic_DNA"/>
</dbReference>
<dbReference type="PROSITE" id="PS50181">
    <property type="entry name" value="FBOX"/>
    <property type="match status" value="1"/>
</dbReference>
<dbReference type="Proteomes" id="UP000242414">
    <property type="component" value="Unassembled WGS sequence"/>
</dbReference>
<dbReference type="InterPro" id="IPR001810">
    <property type="entry name" value="F-box_dom"/>
</dbReference>
<dbReference type="Pfam" id="PF12937">
    <property type="entry name" value="F-box-like"/>
    <property type="match status" value="1"/>
</dbReference>
<sequence>MSSIQQLPTDILEYIFRQISRLSLLECRLTCLQWHPVASKHLFYEAKIDHRHSLKAFLKLNRKQISNRLIQPGMFIRKVRMMYCLCIPDEKGEVLSYHDFEKLVKCCPNIETLHLSSFLFLNCMVAHLFKMDDDIKWKLRNLNTVCDDNTVLKLHANSKDSVELISKRHDVDTVQFFRKYPALQDVKLSSPLHIKAMQDFVRIFDVSPNLSKLDVVIETKDLAQFVVNEKKHPSLKTLDITVLTSLIPKQLLDYFTERFDRLSHIHIYINQNEELTNFPEVYNGLLNFLVTRPENSFFQLTLNRRMQQVDNMISECISNTFGLQLMESNVYNSIKIFKRSNTTKRMAITASLKKLPNDTVVRELALQIADRGGRLFSQQNIDRTPPNIHKLYINLKNQSTHLSQDICLFIQKCQELWGLTIWSGCLYTFHDLVYESIKVLQVHGSEFDPNFLRKLSISCPNLEELYLQSIDILIEGDSDDIFDAANDDGAEVNLVDMSLQKLSLDTRVINPYERNWKQELVYVTTHKGRTNILIENISKLTILTTEKAVEVKRCMKPLVQYNIRCHDVARFEINDIEVQLVQ</sequence>
<dbReference type="VEuPathDB" id="FungiDB:BCV72DRAFT_120234"/>
<accession>A0A1X0R466</accession>
<dbReference type="InterPro" id="IPR032675">
    <property type="entry name" value="LRR_dom_sf"/>
</dbReference>
<dbReference type="OrthoDB" id="2369094at2759"/>
<proteinExistence type="predicted"/>
<dbReference type="Gene3D" id="3.80.10.10">
    <property type="entry name" value="Ribonuclease Inhibitor"/>
    <property type="match status" value="1"/>
</dbReference>
<evidence type="ECO:0000313" key="2">
    <source>
        <dbReference type="EMBL" id="ORE06708.1"/>
    </source>
</evidence>
<organism evidence="2">
    <name type="scientific">Rhizopus microsporus var. microsporus</name>
    <dbReference type="NCBI Taxonomy" id="86635"/>
    <lineage>
        <taxon>Eukaryota</taxon>
        <taxon>Fungi</taxon>
        <taxon>Fungi incertae sedis</taxon>
        <taxon>Mucoromycota</taxon>
        <taxon>Mucoromycotina</taxon>
        <taxon>Mucoromycetes</taxon>
        <taxon>Mucorales</taxon>
        <taxon>Mucorineae</taxon>
        <taxon>Rhizopodaceae</taxon>
        <taxon>Rhizopus</taxon>
    </lineage>
</organism>
<dbReference type="AlphaFoldDB" id="A0A1X0R466"/>
<reference evidence="2" key="1">
    <citation type="journal article" date="2016" name="Proc. Natl. Acad. Sci. U.S.A.">
        <title>Lipid metabolic changes in an early divergent fungus govern the establishment of a mutualistic symbiosis with endobacteria.</title>
        <authorList>
            <person name="Lastovetsky O.A."/>
            <person name="Gaspar M.L."/>
            <person name="Mondo S.J."/>
            <person name="LaButti K.M."/>
            <person name="Sandor L."/>
            <person name="Grigoriev I.V."/>
            <person name="Henry S.A."/>
            <person name="Pawlowska T.E."/>
        </authorList>
    </citation>
    <scope>NUCLEOTIDE SEQUENCE [LARGE SCALE GENOMIC DNA]</scope>
    <source>
        <strain evidence="2">ATCC 52814</strain>
    </source>
</reference>
<gene>
    <name evidence="2" type="ORF">BCV72DRAFT_120234</name>
</gene>
<evidence type="ECO:0000259" key="1">
    <source>
        <dbReference type="PROSITE" id="PS50181"/>
    </source>
</evidence>
<protein>
    <recommendedName>
        <fullName evidence="1">F-box domain-containing protein</fullName>
    </recommendedName>
</protein>
<dbReference type="InterPro" id="IPR036047">
    <property type="entry name" value="F-box-like_dom_sf"/>
</dbReference>
<name>A0A1X0R466_RHIZD</name>
<feature type="domain" description="F-box" evidence="1">
    <location>
        <begin position="1"/>
        <end position="47"/>
    </location>
</feature>